<name>A0A072PIU0_9EURO</name>
<sequence>MLPNQLSPLKPDGLVQQWLAESTLQRGAPDWQVLSTQAKHLPNNLEGLSALGVSRQNSAGHLPLEDEAAVKRTASNTHYPDLGEKYSRRQRNKTRYDRYELKEKKPRQPKGPSKRKARHKSEAESQEVFHAPNVHTERLTLNPTLGPGIFAKGKASEPVEWQGLPDLTFSEMTFLRRKREQGGRHFRGNPDSSALKRTKDMPSEGISRFFSRPGQNSASPKSKTMQPYHLSTNLSPTRTPRDDVGHSETTGRHGLDGGSLRQKSCSRSMSSKKASSTSAISWSKLPPDHSDRLRKEHRRPCHALLEASTIPRLQEDGSHCKASRTATMYSMSSPSSRLLKEYTDSALLSDVKKWSRLNKEYLSLEDLKQLAMKTAKDEAVSFGDNIHHFDDSISTPERCPNTTTHPLPNHEFNKDLAHQASRFSEGSISSPVTVQGRSRVEEQAPRASLHHLSEHLEPQPVQFRLSIQDDLDCHLDGHLLEYPTRQTIPLNVNTSARQFPVLESISQSLQSPVCKEFSRSAHLNISRDYGTPPYDPEQDSDSLDPFDFQLLGIDHSGCRVSLSMMDATELTRQGPHIVGNLTYLPSLPRNSTTFDTANMDGTLIDPNIYNYGFNNRLTMQPPSPKQVAHSLGDRLGLISRRPEDPIEEGFTGLSRPHILY</sequence>
<evidence type="ECO:0000256" key="1">
    <source>
        <dbReference type="SAM" id="MobiDB-lite"/>
    </source>
</evidence>
<evidence type="ECO:0000313" key="2">
    <source>
        <dbReference type="EMBL" id="KEF60049.1"/>
    </source>
</evidence>
<dbReference type="OrthoDB" id="2537141at2759"/>
<dbReference type="AlphaFoldDB" id="A0A072PIU0"/>
<dbReference type="VEuPathDB" id="FungiDB:A1O9_04899"/>
<feature type="compositionally biased region" description="Basic and acidic residues" evidence="1">
    <location>
        <begin position="94"/>
        <end position="103"/>
    </location>
</feature>
<evidence type="ECO:0000313" key="3">
    <source>
        <dbReference type="Proteomes" id="UP000027920"/>
    </source>
</evidence>
<dbReference type="GeneID" id="25279826"/>
<organism evidence="2 3">
    <name type="scientific">Exophiala aquamarina CBS 119918</name>
    <dbReference type="NCBI Taxonomy" id="1182545"/>
    <lineage>
        <taxon>Eukaryota</taxon>
        <taxon>Fungi</taxon>
        <taxon>Dikarya</taxon>
        <taxon>Ascomycota</taxon>
        <taxon>Pezizomycotina</taxon>
        <taxon>Eurotiomycetes</taxon>
        <taxon>Chaetothyriomycetidae</taxon>
        <taxon>Chaetothyriales</taxon>
        <taxon>Herpotrichiellaceae</taxon>
        <taxon>Exophiala</taxon>
    </lineage>
</organism>
<reference evidence="2 3" key="1">
    <citation type="submission" date="2013-03" db="EMBL/GenBank/DDBJ databases">
        <title>The Genome Sequence of Exophiala aquamarina CBS 119918.</title>
        <authorList>
            <consortium name="The Broad Institute Genomics Platform"/>
            <person name="Cuomo C."/>
            <person name="de Hoog S."/>
            <person name="Gorbushina A."/>
            <person name="Walker B."/>
            <person name="Young S.K."/>
            <person name="Zeng Q."/>
            <person name="Gargeya S."/>
            <person name="Fitzgerald M."/>
            <person name="Haas B."/>
            <person name="Abouelleil A."/>
            <person name="Allen A.W."/>
            <person name="Alvarado L."/>
            <person name="Arachchi H.M."/>
            <person name="Berlin A.M."/>
            <person name="Chapman S.B."/>
            <person name="Gainer-Dewar J."/>
            <person name="Goldberg J."/>
            <person name="Griggs A."/>
            <person name="Gujja S."/>
            <person name="Hansen M."/>
            <person name="Howarth C."/>
            <person name="Imamovic A."/>
            <person name="Ireland A."/>
            <person name="Larimer J."/>
            <person name="McCowan C."/>
            <person name="Murphy C."/>
            <person name="Pearson M."/>
            <person name="Poon T.W."/>
            <person name="Priest M."/>
            <person name="Roberts A."/>
            <person name="Saif S."/>
            <person name="Shea T."/>
            <person name="Sisk P."/>
            <person name="Sykes S."/>
            <person name="Wortman J."/>
            <person name="Nusbaum C."/>
            <person name="Birren B."/>
        </authorList>
    </citation>
    <scope>NUCLEOTIDE SEQUENCE [LARGE SCALE GENOMIC DNA]</scope>
    <source>
        <strain evidence="2 3">CBS 119918</strain>
    </source>
</reference>
<feature type="region of interest" description="Disordered" evidence="1">
    <location>
        <begin position="65"/>
        <end position="127"/>
    </location>
</feature>
<feature type="compositionally biased region" description="Basic and acidic residues" evidence="1">
    <location>
        <begin position="239"/>
        <end position="255"/>
    </location>
</feature>
<comment type="caution">
    <text evidence="2">The sequence shown here is derived from an EMBL/GenBank/DDBJ whole genome shotgun (WGS) entry which is preliminary data.</text>
</comment>
<dbReference type="EMBL" id="AMGV01000003">
    <property type="protein sequence ID" value="KEF60049.1"/>
    <property type="molecule type" value="Genomic_DNA"/>
</dbReference>
<dbReference type="Proteomes" id="UP000027920">
    <property type="component" value="Unassembled WGS sequence"/>
</dbReference>
<dbReference type="HOGENOM" id="CLU_415616_0_0_1"/>
<accession>A0A072PIU0</accession>
<feature type="compositionally biased region" description="Low complexity" evidence="1">
    <location>
        <begin position="259"/>
        <end position="284"/>
    </location>
</feature>
<keyword evidence="3" id="KW-1185">Reference proteome</keyword>
<dbReference type="RefSeq" id="XP_013262639.1">
    <property type="nucleotide sequence ID" value="XM_013407185.1"/>
</dbReference>
<dbReference type="STRING" id="1182545.A0A072PIU0"/>
<protein>
    <submittedName>
        <fullName evidence="2">Uncharacterized protein</fullName>
    </submittedName>
</protein>
<feature type="region of interest" description="Disordered" evidence="1">
    <location>
        <begin position="179"/>
        <end position="294"/>
    </location>
</feature>
<gene>
    <name evidence="2" type="ORF">A1O9_04899</name>
</gene>
<feature type="compositionally biased region" description="Basic residues" evidence="1">
    <location>
        <begin position="104"/>
        <end position="119"/>
    </location>
</feature>
<proteinExistence type="predicted"/>
<feature type="compositionally biased region" description="Polar residues" evidence="1">
    <location>
        <begin position="213"/>
        <end position="238"/>
    </location>
</feature>